<feature type="chain" id="PRO_5043911655" evidence="1">
    <location>
        <begin position="21"/>
        <end position="131"/>
    </location>
</feature>
<reference evidence="2 3" key="1">
    <citation type="submission" date="2021-06" db="EMBL/GenBank/DDBJ databases">
        <authorList>
            <person name="Palmer J.M."/>
        </authorList>
    </citation>
    <scope>NUCLEOTIDE SEQUENCE [LARGE SCALE GENOMIC DNA]</scope>
    <source>
        <strain evidence="2 3">MEX-2019</strain>
        <tissue evidence="2">Muscle</tissue>
    </source>
</reference>
<evidence type="ECO:0000313" key="3">
    <source>
        <dbReference type="Proteomes" id="UP001311232"/>
    </source>
</evidence>
<sequence>MHSTWGCLHSLPSLVGETEALVALWAGGVRHRFSQTAPTLALLGLSQCCIGPHLVASSLCQAGHGLRELCWALVPAAAEGCYLPGILRALEGSSLLGAGRSCCWGLMRALGCWEGLVTLSLTLCPGAPVLH</sequence>
<keyword evidence="3" id="KW-1185">Reference proteome</keyword>
<name>A0AAV9S7J3_9TELE</name>
<dbReference type="AlphaFoldDB" id="A0AAV9S7J3"/>
<gene>
    <name evidence="2" type="ORF">CRENBAI_008667</name>
</gene>
<dbReference type="EMBL" id="JAHHUM010000753">
    <property type="protein sequence ID" value="KAK5617280.1"/>
    <property type="molecule type" value="Genomic_DNA"/>
</dbReference>
<feature type="signal peptide" evidence="1">
    <location>
        <begin position="1"/>
        <end position="20"/>
    </location>
</feature>
<evidence type="ECO:0000313" key="2">
    <source>
        <dbReference type="EMBL" id="KAK5617280.1"/>
    </source>
</evidence>
<protein>
    <submittedName>
        <fullName evidence="2">Uncharacterized protein</fullName>
    </submittedName>
</protein>
<organism evidence="2 3">
    <name type="scientific">Crenichthys baileyi</name>
    <name type="common">White River springfish</name>
    <dbReference type="NCBI Taxonomy" id="28760"/>
    <lineage>
        <taxon>Eukaryota</taxon>
        <taxon>Metazoa</taxon>
        <taxon>Chordata</taxon>
        <taxon>Craniata</taxon>
        <taxon>Vertebrata</taxon>
        <taxon>Euteleostomi</taxon>
        <taxon>Actinopterygii</taxon>
        <taxon>Neopterygii</taxon>
        <taxon>Teleostei</taxon>
        <taxon>Neoteleostei</taxon>
        <taxon>Acanthomorphata</taxon>
        <taxon>Ovalentaria</taxon>
        <taxon>Atherinomorphae</taxon>
        <taxon>Cyprinodontiformes</taxon>
        <taxon>Goodeidae</taxon>
        <taxon>Crenichthys</taxon>
    </lineage>
</organism>
<dbReference type="Proteomes" id="UP001311232">
    <property type="component" value="Unassembled WGS sequence"/>
</dbReference>
<evidence type="ECO:0000256" key="1">
    <source>
        <dbReference type="SAM" id="SignalP"/>
    </source>
</evidence>
<comment type="caution">
    <text evidence="2">The sequence shown here is derived from an EMBL/GenBank/DDBJ whole genome shotgun (WGS) entry which is preliminary data.</text>
</comment>
<keyword evidence="1" id="KW-0732">Signal</keyword>
<proteinExistence type="predicted"/>
<accession>A0AAV9S7J3</accession>